<accession>A0A7T7V2I3</accession>
<dbReference type="EMBL" id="CP067018">
    <property type="protein sequence ID" value="QQN60698.1"/>
    <property type="molecule type" value="Genomic_DNA"/>
</dbReference>
<dbReference type="RefSeq" id="WP_034871964.1">
    <property type="nucleotide sequence ID" value="NZ_CBCSDR010000002.1"/>
</dbReference>
<organism evidence="2 3">
    <name type="scientific">Elizabethkingia bruuniana</name>
    <dbReference type="NCBI Taxonomy" id="1756149"/>
    <lineage>
        <taxon>Bacteria</taxon>
        <taxon>Pseudomonadati</taxon>
        <taxon>Bacteroidota</taxon>
        <taxon>Flavobacteriia</taxon>
        <taxon>Flavobacteriales</taxon>
        <taxon>Weeksellaceae</taxon>
        <taxon>Elizabethkingia</taxon>
    </lineage>
</organism>
<sequence>MIIDRILQIIDFKGINKNRFYKEAGLSNGFLDKVRKDIGSSKIEQILKAYPEINPDWFLTGEGKMLKKDIPGTSVKESLKAYSQEDEKNIINELEKRYKEDKELYEKLILSYKERISELKEEIVFLREQLKK</sequence>
<evidence type="ECO:0000313" key="2">
    <source>
        <dbReference type="EMBL" id="QQN60698.1"/>
    </source>
</evidence>
<dbReference type="OrthoDB" id="796548at2"/>
<protein>
    <submittedName>
        <fullName evidence="2">Peptidase S24</fullName>
    </submittedName>
</protein>
<evidence type="ECO:0000256" key="1">
    <source>
        <dbReference type="SAM" id="Coils"/>
    </source>
</evidence>
<evidence type="ECO:0000313" key="3">
    <source>
        <dbReference type="Proteomes" id="UP000595426"/>
    </source>
</evidence>
<dbReference type="AlphaFoldDB" id="A0A7T7V2I3"/>
<name>A0A7T7V2I3_9FLAO</name>
<dbReference type="KEGG" id="egm:AYC65_19010"/>
<keyword evidence="3" id="KW-1185">Reference proteome</keyword>
<gene>
    <name evidence="2" type="ORF">I6H88_09040</name>
</gene>
<feature type="coiled-coil region" evidence="1">
    <location>
        <begin position="84"/>
        <end position="129"/>
    </location>
</feature>
<keyword evidence="1" id="KW-0175">Coiled coil</keyword>
<proteinExistence type="predicted"/>
<reference evidence="2 3" key="1">
    <citation type="submission" date="2020-12" db="EMBL/GenBank/DDBJ databases">
        <title>FDA dAtabase for Regulatory Grade micrObial Sequences (FDA-ARGOS): Supporting development and validation of Infectious Disease Dx tests.</title>
        <authorList>
            <person name="Kerrigan L."/>
            <person name="Long C."/>
            <person name="Tallon L."/>
            <person name="Sadzewicz L."/>
            <person name="Zhao X."/>
            <person name="Boylan J."/>
            <person name="Ott S."/>
            <person name="Bowen H."/>
            <person name="Vavikolanu K."/>
            <person name="Mehta A."/>
            <person name="Aluvathingal J."/>
            <person name="Nadendla S."/>
            <person name="Yan Y."/>
            <person name="Sichtig H."/>
        </authorList>
    </citation>
    <scope>NUCLEOTIDE SEQUENCE [LARGE SCALE GENOMIC DNA]</scope>
    <source>
        <strain evidence="2 3">FDAARGOS_1031</strain>
    </source>
</reference>
<dbReference type="Proteomes" id="UP000595426">
    <property type="component" value="Chromosome"/>
</dbReference>
<dbReference type="GeneID" id="93135015"/>